<organism evidence="3 4">
    <name type="scientific">Duganella vulcania</name>
    <dbReference type="NCBI Taxonomy" id="2692166"/>
    <lineage>
        <taxon>Bacteria</taxon>
        <taxon>Pseudomonadati</taxon>
        <taxon>Pseudomonadota</taxon>
        <taxon>Betaproteobacteria</taxon>
        <taxon>Burkholderiales</taxon>
        <taxon>Oxalobacteraceae</taxon>
        <taxon>Telluria group</taxon>
        <taxon>Duganella</taxon>
    </lineage>
</organism>
<evidence type="ECO:0000256" key="1">
    <source>
        <dbReference type="SAM" id="SignalP"/>
    </source>
</evidence>
<comment type="caution">
    <text evidence="3">The sequence shown here is derived from an EMBL/GenBank/DDBJ whole genome shotgun (WGS) entry which is preliminary data.</text>
</comment>
<dbReference type="PANTHER" id="PTHR43123">
    <property type="entry name" value="POLYSACCHARIDE DEACETYLASE-RELATED"/>
    <property type="match status" value="1"/>
</dbReference>
<proteinExistence type="predicted"/>
<reference evidence="3" key="1">
    <citation type="submission" date="2019-12" db="EMBL/GenBank/DDBJ databases">
        <title>Novel species isolated from a subtropical stream in China.</title>
        <authorList>
            <person name="Lu H."/>
        </authorList>
    </citation>
    <scope>NUCLEOTIDE SEQUENCE [LARGE SCALE GENOMIC DNA]</scope>
    <source>
        <strain evidence="3">FT81W</strain>
    </source>
</reference>
<dbReference type="InterPro" id="IPR011330">
    <property type="entry name" value="Glyco_hydro/deAcase_b/a-brl"/>
</dbReference>
<protein>
    <submittedName>
        <fullName evidence="3">Polysaccharide deacetylase family protein</fullName>
    </submittedName>
</protein>
<gene>
    <name evidence="3" type="ORF">GTP90_18285</name>
</gene>
<feature type="chain" id="PRO_5032662963" evidence="1">
    <location>
        <begin position="41"/>
        <end position="337"/>
    </location>
</feature>
<evidence type="ECO:0000259" key="2">
    <source>
        <dbReference type="PROSITE" id="PS51677"/>
    </source>
</evidence>
<dbReference type="InterPro" id="IPR006311">
    <property type="entry name" value="TAT_signal"/>
</dbReference>
<evidence type="ECO:0000313" key="3">
    <source>
        <dbReference type="EMBL" id="MYM95812.1"/>
    </source>
</evidence>
<dbReference type="GO" id="GO:0005975">
    <property type="term" value="P:carbohydrate metabolic process"/>
    <property type="evidence" value="ECO:0007669"/>
    <property type="project" value="InterPro"/>
</dbReference>
<feature type="signal peptide" evidence="1">
    <location>
        <begin position="1"/>
        <end position="40"/>
    </location>
</feature>
<dbReference type="PROSITE" id="PS51677">
    <property type="entry name" value="NODB"/>
    <property type="match status" value="1"/>
</dbReference>
<dbReference type="InterPro" id="IPR002509">
    <property type="entry name" value="NODB_dom"/>
</dbReference>
<dbReference type="EMBL" id="WWCX01000033">
    <property type="protein sequence ID" value="MYM95812.1"/>
    <property type="molecule type" value="Genomic_DNA"/>
</dbReference>
<dbReference type="PANTHER" id="PTHR43123:SF1">
    <property type="entry name" value="POLYSACCHARIDE DEACETYLASE-RELATED"/>
    <property type="match status" value="1"/>
</dbReference>
<dbReference type="AlphaFoldDB" id="A0A845GQZ1"/>
<dbReference type="Proteomes" id="UP000447355">
    <property type="component" value="Unassembled WGS sequence"/>
</dbReference>
<keyword evidence="1" id="KW-0732">Signal</keyword>
<dbReference type="Gene3D" id="3.20.20.370">
    <property type="entry name" value="Glycoside hydrolase/deacetylase"/>
    <property type="match status" value="1"/>
</dbReference>
<evidence type="ECO:0000313" key="4">
    <source>
        <dbReference type="Proteomes" id="UP000447355"/>
    </source>
</evidence>
<accession>A0A845GQZ1</accession>
<feature type="domain" description="NodB homology" evidence="2">
    <location>
        <begin position="97"/>
        <end position="315"/>
    </location>
</feature>
<dbReference type="SUPFAM" id="SSF88713">
    <property type="entry name" value="Glycoside hydrolase/deacetylase"/>
    <property type="match status" value="1"/>
</dbReference>
<dbReference type="PROSITE" id="PS51318">
    <property type="entry name" value="TAT"/>
    <property type="match status" value="1"/>
</dbReference>
<dbReference type="Pfam" id="PF01522">
    <property type="entry name" value="Polysacc_deac_1"/>
    <property type="match status" value="1"/>
</dbReference>
<dbReference type="GO" id="GO:0016810">
    <property type="term" value="F:hydrolase activity, acting on carbon-nitrogen (but not peptide) bonds"/>
    <property type="evidence" value="ECO:0007669"/>
    <property type="project" value="InterPro"/>
</dbReference>
<sequence>MRRFKLKKTSSAAPQRRQFLTQAAGGAALLAAGLTQGVQAQTSAPATAPAPDSAGFWPNGARLVISISMQFEAGGQPAKGADSPFPKVDFPASVPSDAAANTWFAYGYREGVPRMLDLWDKHGVKVTSHMIGEAVRHHPALAKEIVKRGHEASGHGPRWSSQYAMSRKDEKAFLVAGRDMVRQETGETTIGYNCNWLRRGPNTLSLLQELGFLYHIDDVSRDEPFIEQVNGKDFVVVPYTLRNNDILLIEGRNYSPQAFLAQIKGEFDQLYEEAGTRRRMMSISAHDRISGTPQMVRIWDEFLTYVRSKPGVAFMRKDDIARFALASPLTVRESETI</sequence>
<name>A0A845GQZ1_9BURK</name>